<gene>
    <name evidence="1" type="ORF">RCOM_0833050</name>
</gene>
<accession>B9SM18</accession>
<name>B9SM18_RICCO</name>
<dbReference type="EMBL" id="EQ974024">
    <property type="protein sequence ID" value="EEF35337.1"/>
    <property type="molecule type" value="Genomic_DNA"/>
</dbReference>
<dbReference type="InParanoid" id="B9SM18"/>
<evidence type="ECO:0000313" key="2">
    <source>
        <dbReference type="Proteomes" id="UP000008311"/>
    </source>
</evidence>
<organism evidence="1 2">
    <name type="scientific">Ricinus communis</name>
    <name type="common">Castor bean</name>
    <dbReference type="NCBI Taxonomy" id="3988"/>
    <lineage>
        <taxon>Eukaryota</taxon>
        <taxon>Viridiplantae</taxon>
        <taxon>Streptophyta</taxon>
        <taxon>Embryophyta</taxon>
        <taxon>Tracheophyta</taxon>
        <taxon>Spermatophyta</taxon>
        <taxon>Magnoliopsida</taxon>
        <taxon>eudicotyledons</taxon>
        <taxon>Gunneridae</taxon>
        <taxon>Pentapetalae</taxon>
        <taxon>rosids</taxon>
        <taxon>fabids</taxon>
        <taxon>Malpighiales</taxon>
        <taxon>Euphorbiaceae</taxon>
        <taxon>Acalyphoideae</taxon>
        <taxon>Acalypheae</taxon>
        <taxon>Ricinus</taxon>
    </lineage>
</organism>
<keyword evidence="2" id="KW-1185">Reference proteome</keyword>
<evidence type="ECO:0000313" key="1">
    <source>
        <dbReference type="EMBL" id="EEF35337.1"/>
    </source>
</evidence>
<reference evidence="2" key="1">
    <citation type="journal article" date="2010" name="Nat. Biotechnol.">
        <title>Draft genome sequence of the oilseed species Ricinus communis.</title>
        <authorList>
            <person name="Chan A.P."/>
            <person name="Crabtree J."/>
            <person name="Zhao Q."/>
            <person name="Lorenzi H."/>
            <person name="Orvis J."/>
            <person name="Puiu D."/>
            <person name="Melake-Berhan A."/>
            <person name="Jones K.M."/>
            <person name="Redman J."/>
            <person name="Chen G."/>
            <person name="Cahoon E.B."/>
            <person name="Gedil M."/>
            <person name="Stanke M."/>
            <person name="Haas B.J."/>
            <person name="Wortman J.R."/>
            <person name="Fraser-Liggett C.M."/>
            <person name="Ravel J."/>
            <person name="Rabinowicz P.D."/>
        </authorList>
    </citation>
    <scope>NUCLEOTIDE SEQUENCE [LARGE SCALE GENOMIC DNA]</scope>
    <source>
        <strain evidence="2">cv. Hale</strain>
    </source>
</reference>
<proteinExistence type="predicted"/>
<dbReference type="Proteomes" id="UP000008311">
    <property type="component" value="Unassembled WGS sequence"/>
</dbReference>
<sequence>MGRVKISVDGSVRGPVACVRGLAFPRLGVWAFGGVYVESDCSDALDIISSSAGSSGTRSSILTTIHQIMNKEWQIH</sequence>
<protein>
    <submittedName>
        <fullName evidence="1">Uncharacterized protein</fullName>
    </submittedName>
</protein>
<dbReference type="AlphaFoldDB" id="B9SM18"/>